<evidence type="ECO:0008006" key="3">
    <source>
        <dbReference type="Google" id="ProtNLM"/>
    </source>
</evidence>
<evidence type="ECO:0000313" key="2">
    <source>
        <dbReference type="Proteomes" id="UP001262582"/>
    </source>
</evidence>
<dbReference type="InterPro" id="IPR029057">
    <property type="entry name" value="PRTase-like"/>
</dbReference>
<dbReference type="Proteomes" id="UP001262582">
    <property type="component" value="Unassembled WGS sequence"/>
</dbReference>
<organism evidence="1 2">
    <name type="scientific">Autumnicola musiva</name>
    <dbReference type="NCBI Taxonomy" id="3075589"/>
    <lineage>
        <taxon>Bacteria</taxon>
        <taxon>Pseudomonadati</taxon>
        <taxon>Bacteroidota</taxon>
        <taxon>Flavobacteriia</taxon>
        <taxon>Flavobacteriales</taxon>
        <taxon>Flavobacteriaceae</taxon>
        <taxon>Autumnicola</taxon>
    </lineage>
</organism>
<comment type="caution">
    <text evidence="1">The sequence shown here is derived from an EMBL/GenBank/DDBJ whole genome shotgun (WGS) entry which is preliminary data.</text>
</comment>
<evidence type="ECO:0000313" key="1">
    <source>
        <dbReference type="EMBL" id="MDT0678698.1"/>
    </source>
</evidence>
<reference evidence="1 2" key="1">
    <citation type="submission" date="2023-09" db="EMBL/GenBank/DDBJ databases">
        <authorList>
            <person name="Rey-Velasco X."/>
        </authorList>
    </citation>
    <scope>NUCLEOTIDE SEQUENCE [LARGE SCALE GENOMIC DNA]</scope>
    <source>
        <strain evidence="1 2">F117</strain>
    </source>
</reference>
<accession>A0ABU3DAZ9</accession>
<gene>
    <name evidence="1" type="ORF">RM539_19140</name>
</gene>
<name>A0ABU3DAZ9_9FLAO</name>
<dbReference type="EMBL" id="JAVRHK010000031">
    <property type="protein sequence ID" value="MDT0678698.1"/>
    <property type="molecule type" value="Genomic_DNA"/>
</dbReference>
<dbReference type="SUPFAM" id="SSF53271">
    <property type="entry name" value="PRTase-like"/>
    <property type="match status" value="1"/>
</dbReference>
<sequence length="1188" mass="139840">MPEDIVHIKLERKFSEKHIDNFVRQIYSTYNANQRLHYSFDVTHTEWISNQGLLLLSSVLKSFYKENISFNVVFLQPGQEISQVSKRTLIQILQLWEIWEIWSIVEEKDYSAYFDLNNNRIKSIKEFLKTTYRINTDNTKALYDRYGITPFQILNDIENYKDDLVIKELDPIFNLNQVIERKLYETNCLHPFVNNTLSTIITKELYENFLDHHSRSFFGENSSFGFMSMALREKLHKENPRVIERNIFQEELPEYIDFFKRNEKFLNRAIIQYSFIDFGQGIVGSLKKEYIDRNINQFNSEEVSDNEILEFAFKYDSSRHPIKSNLEDDKLFIPRGLFDLLTIVKRYKGLIIVRSNKGRIIYNFSSNAEYQDALVKSNDEEISFFPGTFLTIYIPEVKDEEKYDSSVIKPIRSFNEKFKTDERYVYLIDFEKFSSYSKETIYNDLVTFLRLKLKSENEKNFITYFSFLGCNDERLIKKTLYFLLSDYNINTANSIIVVHPPLKELVTSVKNEILDLNITTKNFKIHPLPLMYIDSTNSAIHIDWLGIYNEDDINQLSDYIYNEDLTKPITDFNDPNNLYGNLFHVDDYGNLKSQIPKNELIEIYYDKVKTVENGIVSELIKRFNCIKKDRLFFCNGNYYQREFIQLINLLNDIPACNLVSKLLLDLLKNKLIKNVESNYFVTVTSSSHKILKSLLDNGFVKEQQCIFVENYHNIDLELIKYSDNTKKDFVLFTDVFSSGGLTKRIRKSLERNSCKLLGVGALIDTSIKKVENLDVVSLYQLPVEKIKRDELNEKDDLENIIRVNPYTNIPIELTRDNSFYTNILFKSEEFIEFLDEGDISMNFKIFNKSLHPYFFNLDKIFQAQNEKLKKDSMSFLEVLFHKTKLIQPHTVFFYPKNSDINFIDYNLIKSKIFRNHEIDFFELDKFSFEEGFVFPHTTNELSVKINGKNIIILEDGSNSGDSIIQMINEIAIYNPREINILSVIGKINDHKLEFFSKISSIKSNSGEGVGKVNVPVNIFFGSHWHVSYPKLQDSPNNVEINWIKHLVDVKNLPLSIKNIGISILNEIVPQESYNNDYKYIPKSKEGVIPKKELILVRNEIGKIIGHRFYKESFNWFNKFISKYESDKNAEDRMKEIELLSMCLLYEPYLYVRLSKILPDVKEKLEEFVDSLIFGNPKRGYPPHQLHLD</sequence>
<dbReference type="RefSeq" id="WP_311505031.1">
    <property type="nucleotide sequence ID" value="NZ_JAVRHK010000031.1"/>
</dbReference>
<proteinExistence type="predicted"/>
<protein>
    <recommendedName>
        <fullName evidence="3">Phosphoribosyltransferase domain-containing protein</fullName>
    </recommendedName>
</protein>
<keyword evidence="2" id="KW-1185">Reference proteome</keyword>